<evidence type="ECO:0000313" key="1">
    <source>
        <dbReference type="EMBL" id="JAH09583.1"/>
    </source>
</evidence>
<accession>A0A0E9Q0C3</accession>
<dbReference type="AlphaFoldDB" id="A0A0E9Q0C3"/>
<proteinExistence type="predicted"/>
<reference evidence="1" key="1">
    <citation type="submission" date="2014-11" db="EMBL/GenBank/DDBJ databases">
        <authorList>
            <person name="Amaro Gonzalez C."/>
        </authorList>
    </citation>
    <scope>NUCLEOTIDE SEQUENCE</scope>
</reference>
<protein>
    <submittedName>
        <fullName evidence="1">Uncharacterized protein</fullName>
    </submittedName>
</protein>
<organism evidence="1">
    <name type="scientific">Anguilla anguilla</name>
    <name type="common">European freshwater eel</name>
    <name type="synonym">Muraena anguilla</name>
    <dbReference type="NCBI Taxonomy" id="7936"/>
    <lineage>
        <taxon>Eukaryota</taxon>
        <taxon>Metazoa</taxon>
        <taxon>Chordata</taxon>
        <taxon>Craniata</taxon>
        <taxon>Vertebrata</taxon>
        <taxon>Euteleostomi</taxon>
        <taxon>Actinopterygii</taxon>
        <taxon>Neopterygii</taxon>
        <taxon>Teleostei</taxon>
        <taxon>Anguilliformes</taxon>
        <taxon>Anguillidae</taxon>
        <taxon>Anguilla</taxon>
    </lineage>
</organism>
<dbReference type="EMBL" id="GBXM01098994">
    <property type="protein sequence ID" value="JAH09583.1"/>
    <property type="molecule type" value="Transcribed_RNA"/>
</dbReference>
<reference evidence="1" key="2">
    <citation type="journal article" date="2015" name="Fish Shellfish Immunol.">
        <title>Early steps in the European eel (Anguilla anguilla)-Vibrio vulnificus interaction in the gills: Role of the RtxA13 toxin.</title>
        <authorList>
            <person name="Callol A."/>
            <person name="Pajuelo D."/>
            <person name="Ebbesson L."/>
            <person name="Teles M."/>
            <person name="MacKenzie S."/>
            <person name="Amaro C."/>
        </authorList>
    </citation>
    <scope>NUCLEOTIDE SEQUENCE</scope>
</reference>
<name>A0A0E9Q0C3_ANGAN</name>
<sequence length="44" mass="5461">MCETLLSYCFFFFCGCKITYKLWEKNKLLLTNNMAFLRYQYKSR</sequence>